<dbReference type="EMBL" id="BGPR01003435">
    <property type="protein sequence ID" value="GBM88101.1"/>
    <property type="molecule type" value="Genomic_DNA"/>
</dbReference>
<feature type="region of interest" description="Disordered" evidence="1">
    <location>
        <begin position="65"/>
        <end position="92"/>
    </location>
</feature>
<reference evidence="2 3" key="1">
    <citation type="journal article" date="2019" name="Sci. Rep.">
        <title>Orb-weaving spider Araneus ventricosus genome elucidates the spidroin gene catalogue.</title>
        <authorList>
            <person name="Kono N."/>
            <person name="Nakamura H."/>
            <person name="Ohtoshi R."/>
            <person name="Moran D.A.P."/>
            <person name="Shinohara A."/>
            <person name="Yoshida Y."/>
            <person name="Fujiwara M."/>
            <person name="Mori M."/>
            <person name="Tomita M."/>
            <person name="Arakawa K."/>
        </authorList>
    </citation>
    <scope>NUCLEOTIDE SEQUENCE [LARGE SCALE GENOMIC DNA]</scope>
</reference>
<evidence type="ECO:0000313" key="2">
    <source>
        <dbReference type="EMBL" id="GBM88101.1"/>
    </source>
</evidence>
<keyword evidence="3" id="KW-1185">Reference proteome</keyword>
<comment type="caution">
    <text evidence="2">The sequence shown here is derived from an EMBL/GenBank/DDBJ whole genome shotgun (WGS) entry which is preliminary data.</text>
</comment>
<organism evidence="2 3">
    <name type="scientific">Araneus ventricosus</name>
    <name type="common">Orbweaver spider</name>
    <name type="synonym">Epeira ventricosa</name>
    <dbReference type="NCBI Taxonomy" id="182803"/>
    <lineage>
        <taxon>Eukaryota</taxon>
        <taxon>Metazoa</taxon>
        <taxon>Ecdysozoa</taxon>
        <taxon>Arthropoda</taxon>
        <taxon>Chelicerata</taxon>
        <taxon>Arachnida</taxon>
        <taxon>Araneae</taxon>
        <taxon>Araneomorphae</taxon>
        <taxon>Entelegynae</taxon>
        <taxon>Araneoidea</taxon>
        <taxon>Araneidae</taxon>
        <taxon>Araneus</taxon>
    </lineage>
</organism>
<dbReference type="AlphaFoldDB" id="A0A4Y2JCR9"/>
<proteinExistence type="predicted"/>
<accession>A0A4Y2JCR9</accession>
<name>A0A4Y2JCR9_ARAVE</name>
<evidence type="ECO:0000313" key="3">
    <source>
        <dbReference type="Proteomes" id="UP000499080"/>
    </source>
</evidence>
<sequence length="113" mass="12316">MSHFLLPPPLPLSQTVTISRTPPSKRYIICGRPLSENLQPAEQENSQVQPTYAGISNLFLSGHDGSSLQPALQGSSRLQSAHQGSSNLQPSYLGSLNLQSAYQVNTKSQKRQK</sequence>
<gene>
    <name evidence="2" type="ORF">AVEN_131477_1</name>
</gene>
<dbReference type="Proteomes" id="UP000499080">
    <property type="component" value="Unassembled WGS sequence"/>
</dbReference>
<evidence type="ECO:0000256" key="1">
    <source>
        <dbReference type="SAM" id="MobiDB-lite"/>
    </source>
</evidence>
<protein>
    <submittedName>
        <fullName evidence="2">Uncharacterized protein</fullName>
    </submittedName>
</protein>